<dbReference type="AlphaFoldDB" id="A0A3N4IFG9"/>
<dbReference type="EMBL" id="ML119656">
    <property type="protein sequence ID" value="RPA84902.1"/>
    <property type="molecule type" value="Genomic_DNA"/>
</dbReference>
<organism evidence="2 3">
    <name type="scientific">Ascobolus immersus RN42</name>
    <dbReference type="NCBI Taxonomy" id="1160509"/>
    <lineage>
        <taxon>Eukaryota</taxon>
        <taxon>Fungi</taxon>
        <taxon>Dikarya</taxon>
        <taxon>Ascomycota</taxon>
        <taxon>Pezizomycotina</taxon>
        <taxon>Pezizomycetes</taxon>
        <taxon>Pezizales</taxon>
        <taxon>Ascobolaceae</taxon>
        <taxon>Ascobolus</taxon>
    </lineage>
</organism>
<keyword evidence="3" id="KW-1185">Reference proteome</keyword>
<accession>A0A3N4IFG9</accession>
<evidence type="ECO:0000256" key="1">
    <source>
        <dbReference type="SAM" id="MobiDB-lite"/>
    </source>
</evidence>
<gene>
    <name evidence="2" type="ORF">BJ508DRAFT_323088</name>
</gene>
<reference evidence="2 3" key="1">
    <citation type="journal article" date="2018" name="Nat. Ecol. Evol.">
        <title>Pezizomycetes genomes reveal the molecular basis of ectomycorrhizal truffle lifestyle.</title>
        <authorList>
            <person name="Murat C."/>
            <person name="Payen T."/>
            <person name="Noel B."/>
            <person name="Kuo A."/>
            <person name="Morin E."/>
            <person name="Chen J."/>
            <person name="Kohler A."/>
            <person name="Krizsan K."/>
            <person name="Balestrini R."/>
            <person name="Da Silva C."/>
            <person name="Montanini B."/>
            <person name="Hainaut M."/>
            <person name="Levati E."/>
            <person name="Barry K.W."/>
            <person name="Belfiori B."/>
            <person name="Cichocki N."/>
            <person name="Clum A."/>
            <person name="Dockter R.B."/>
            <person name="Fauchery L."/>
            <person name="Guy J."/>
            <person name="Iotti M."/>
            <person name="Le Tacon F."/>
            <person name="Lindquist E.A."/>
            <person name="Lipzen A."/>
            <person name="Malagnac F."/>
            <person name="Mello A."/>
            <person name="Molinier V."/>
            <person name="Miyauchi S."/>
            <person name="Poulain J."/>
            <person name="Riccioni C."/>
            <person name="Rubini A."/>
            <person name="Sitrit Y."/>
            <person name="Splivallo R."/>
            <person name="Traeger S."/>
            <person name="Wang M."/>
            <person name="Zifcakova L."/>
            <person name="Wipf D."/>
            <person name="Zambonelli A."/>
            <person name="Paolocci F."/>
            <person name="Nowrousian M."/>
            <person name="Ottonello S."/>
            <person name="Baldrian P."/>
            <person name="Spatafora J.W."/>
            <person name="Henrissat B."/>
            <person name="Nagy L.G."/>
            <person name="Aury J.M."/>
            <person name="Wincker P."/>
            <person name="Grigoriev I.V."/>
            <person name="Bonfante P."/>
            <person name="Martin F.M."/>
        </authorList>
    </citation>
    <scope>NUCLEOTIDE SEQUENCE [LARGE SCALE GENOMIC DNA]</scope>
    <source>
        <strain evidence="2 3">RN42</strain>
    </source>
</reference>
<proteinExistence type="predicted"/>
<evidence type="ECO:0000313" key="3">
    <source>
        <dbReference type="Proteomes" id="UP000275078"/>
    </source>
</evidence>
<name>A0A3N4IFG9_ASCIM</name>
<feature type="region of interest" description="Disordered" evidence="1">
    <location>
        <begin position="45"/>
        <end position="64"/>
    </location>
</feature>
<evidence type="ECO:0000313" key="2">
    <source>
        <dbReference type="EMBL" id="RPA84902.1"/>
    </source>
</evidence>
<sequence length="179" mass="19978">MRVVLKDIESEREMEKWRKKAKGKKGLLSLEGGKELSSLAALVNENEEAEQQQSGDSTKYPRNVDSLKPQINKAHSNSITKNELTNRIHPFAFSCFSATSAKISNYRQPSTTNVFTSSEGLKDLTVEYNGIEISLAKLSSIVKEKLIDTGKVEPENIFRLFGYHGDKQATNLLQDGGDR</sequence>
<protein>
    <submittedName>
        <fullName evidence="2">Uncharacterized protein</fullName>
    </submittedName>
</protein>
<dbReference type="Proteomes" id="UP000275078">
    <property type="component" value="Unassembled WGS sequence"/>
</dbReference>